<reference evidence="1 2" key="1">
    <citation type="submission" date="2018-07" db="EMBL/GenBank/DDBJ databases">
        <title>Complete genome sequence of Spiroplasma alleghenense PLHS-1 (ATCC 51752).</title>
        <authorList>
            <person name="Chou L."/>
            <person name="Lee T.-Y."/>
            <person name="Tsai Y.-M."/>
            <person name="Kuo C.-H."/>
        </authorList>
    </citation>
    <scope>NUCLEOTIDE SEQUENCE [LARGE SCALE GENOMIC DNA]</scope>
    <source>
        <strain evidence="1 2">PLHS-1</strain>
    </source>
</reference>
<accession>A0A345Z2P7</accession>
<dbReference type="AlphaFoldDB" id="A0A345Z2P7"/>
<gene>
    <name evidence="1" type="ORF">SALLE_v1c02000</name>
</gene>
<dbReference type="NCBIfam" id="NF041553">
    <property type="entry name" value="CBO2463_dom"/>
    <property type="match status" value="1"/>
</dbReference>
<protein>
    <submittedName>
        <fullName evidence="1">Uncharacterized protein</fullName>
    </submittedName>
</protein>
<proteinExistence type="predicted"/>
<dbReference type="RefSeq" id="WP_115557796.1">
    <property type="nucleotide sequence ID" value="NZ_CP031376.1"/>
</dbReference>
<sequence length="70" mass="8011">MLIDSDQARLYQGVITKFDDVSVSIDLLGRMGEMRFPLRMIITDYPLKVGQLVSISLSYPQVISDEIYQK</sequence>
<dbReference type="Proteomes" id="UP000254792">
    <property type="component" value="Chromosome"/>
</dbReference>
<keyword evidence="2" id="KW-1185">Reference proteome</keyword>
<dbReference type="EMBL" id="CP031376">
    <property type="protein sequence ID" value="AXK50876.1"/>
    <property type="molecule type" value="Genomic_DNA"/>
</dbReference>
<name>A0A345Z2P7_9MOLU</name>
<organism evidence="1 2">
    <name type="scientific">Spiroplasma alleghenense</name>
    <dbReference type="NCBI Taxonomy" id="216931"/>
    <lineage>
        <taxon>Bacteria</taxon>
        <taxon>Bacillati</taxon>
        <taxon>Mycoplasmatota</taxon>
        <taxon>Mollicutes</taxon>
        <taxon>Entomoplasmatales</taxon>
        <taxon>Spiroplasmataceae</taxon>
        <taxon>Spiroplasma</taxon>
    </lineage>
</organism>
<dbReference type="InterPro" id="IPR048108">
    <property type="entry name" value="CBO2463_dom"/>
</dbReference>
<dbReference type="KEGG" id="salx:SALLE_v1c02000"/>
<dbReference type="OrthoDB" id="3233899at2"/>
<evidence type="ECO:0000313" key="2">
    <source>
        <dbReference type="Proteomes" id="UP000254792"/>
    </source>
</evidence>
<evidence type="ECO:0000313" key="1">
    <source>
        <dbReference type="EMBL" id="AXK50876.1"/>
    </source>
</evidence>